<dbReference type="Pfam" id="PF03403">
    <property type="entry name" value="PAF-AH_p_II"/>
    <property type="match status" value="1"/>
</dbReference>
<proteinExistence type="predicted"/>
<evidence type="ECO:0000256" key="2">
    <source>
        <dbReference type="ARBA" id="ARBA00022963"/>
    </source>
</evidence>
<gene>
    <name evidence="5" type="ORF">C7Y44_02295</name>
</gene>
<feature type="transmembrane region" description="Helical" evidence="4">
    <location>
        <begin position="31"/>
        <end position="47"/>
    </location>
</feature>
<dbReference type="EMBL" id="SADY01000001">
    <property type="protein sequence ID" value="TQR46513.1"/>
    <property type="molecule type" value="Genomic_DNA"/>
</dbReference>
<organism evidence="5 6">
    <name type="scientific">Paenibacillus popilliae</name>
    <name type="common">Bacillus popilliae</name>
    <dbReference type="NCBI Taxonomy" id="78057"/>
    <lineage>
        <taxon>Bacteria</taxon>
        <taxon>Bacillati</taxon>
        <taxon>Bacillota</taxon>
        <taxon>Bacilli</taxon>
        <taxon>Bacillales</taxon>
        <taxon>Paenibacillaceae</taxon>
        <taxon>Paenibacillus</taxon>
    </lineage>
</organism>
<evidence type="ECO:0000256" key="4">
    <source>
        <dbReference type="SAM" id="Phobius"/>
    </source>
</evidence>
<feature type="transmembrane region" description="Helical" evidence="4">
    <location>
        <begin position="53"/>
        <end position="70"/>
    </location>
</feature>
<dbReference type="PANTHER" id="PTHR10272:SF0">
    <property type="entry name" value="PLATELET-ACTIVATING FACTOR ACETYLHYDROLASE"/>
    <property type="match status" value="1"/>
</dbReference>
<feature type="transmembrane region" description="Helical" evidence="4">
    <location>
        <begin position="91"/>
        <end position="114"/>
    </location>
</feature>
<reference evidence="5 6" key="1">
    <citation type="submission" date="2018-03" db="EMBL/GenBank/DDBJ databases">
        <title>Aerobic endospore-forming bacteria genome sequencing and assembly.</title>
        <authorList>
            <person name="Cavalcante D.A."/>
            <person name="Driks A."/>
            <person name="Putonti C."/>
            <person name="De-Souza M.T."/>
        </authorList>
    </citation>
    <scope>NUCLEOTIDE SEQUENCE [LARGE SCALE GENOMIC DNA]</scope>
    <source>
        <strain evidence="5 6">SDF0028</strain>
    </source>
</reference>
<dbReference type="PANTHER" id="PTHR10272">
    <property type="entry name" value="PLATELET-ACTIVATING FACTOR ACETYLHYDROLASE"/>
    <property type="match status" value="1"/>
</dbReference>
<dbReference type="InterPro" id="IPR029058">
    <property type="entry name" value="AB_hydrolase_fold"/>
</dbReference>
<sequence length="500" mass="55510">MRLIEILLSFANLLAFLVLIVPMPHRVRWKGPAILATLCIAIAQVLIEGPRWQMAPAYALAVLFLLIRLLQSSIQARGSAKPILMNRFISVFSITLGIIGIGISVALPIIFPVFHFPRPSGPYEIGTVTYHWTDVSRHEVFGSDKSAHRDLMVQVWYPSKEGSTISYAPYLQNSSTVPTALARLHNFPEFSLIHLKYVNTNSSSSIATANDKYNYPVLLFLEGLTGYRQMNTYQVEELVSHGYIVVGIDQPGVAASVTFPDGRQIMGLSKPQMDSLREPGRSTAKQLRLLNTREIKDGVIPYFAKDISFVLNQLESINSNDPNNILTGKLDLQHTGILGVSFGGTVGAEACLKDSRLKACLIMDVDMTADVVQKGLQQPSMWITRDADTMRLERQKAGGWTEKDIEITQTTMRAVYNSLPGDGYFVQVPGMFHADLTDLTNISPISSKFGLGGPIGRRAHNIINAYSVAFFNQHLKSTPTTLLDRTSKQFHEVIFETRKP</sequence>
<evidence type="ECO:0000313" key="5">
    <source>
        <dbReference type="EMBL" id="TQR46513.1"/>
    </source>
</evidence>
<evidence type="ECO:0000313" key="6">
    <source>
        <dbReference type="Proteomes" id="UP000316208"/>
    </source>
</evidence>
<dbReference type="RefSeq" id="WP_142542611.1">
    <property type="nucleotide sequence ID" value="NZ_SADY01000001.1"/>
</dbReference>
<dbReference type="GO" id="GO:0016787">
    <property type="term" value="F:hydrolase activity"/>
    <property type="evidence" value="ECO:0007669"/>
    <property type="project" value="UniProtKB-KW"/>
</dbReference>
<protein>
    <submittedName>
        <fullName evidence="5">Carboxylic ester hydrolase</fullName>
    </submittedName>
</protein>
<dbReference type="SUPFAM" id="SSF53474">
    <property type="entry name" value="alpha/beta-Hydrolases"/>
    <property type="match status" value="1"/>
</dbReference>
<dbReference type="Gene3D" id="3.40.50.1820">
    <property type="entry name" value="alpha/beta hydrolase"/>
    <property type="match status" value="1"/>
</dbReference>
<keyword evidence="3" id="KW-0443">Lipid metabolism</keyword>
<keyword evidence="6" id="KW-1185">Reference proteome</keyword>
<keyword evidence="1 5" id="KW-0378">Hydrolase</keyword>
<keyword evidence="4" id="KW-0472">Membrane</keyword>
<keyword evidence="4" id="KW-1133">Transmembrane helix</keyword>
<keyword evidence="4" id="KW-0812">Transmembrane</keyword>
<accession>A0ABY3AUV4</accession>
<keyword evidence="2" id="KW-0442">Lipid degradation</keyword>
<comment type="caution">
    <text evidence="5">The sequence shown here is derived from an EMBL/GenBank/DDBJ whole genome shotgun (WGS) entry which is preliminary data.</text>
</comment>
<dbReference type="Proteomes" id="UP000316208">
    <property type="component" value="Unassembled WGS sequence"/>
</dbReference>
<evidence type="ECO:0000256" key="3">
    <source>
        <dbReference type="ARBA" id="ARBA00023098"/>
    </source>
</evidence>
<name>A0ABY3AUV4_PAEPP</name>
<feature type="transmembrane region" description="Helical" evidence="4">
    <location>
        <begin position="6"/>
        <end position="24"/>
    </location>
</feature>
<evidence type="ECO:0000256" key="1">
    <source>
        <dbReference type="ARBA" id="ARBA00022801"/>
    </source>
</evidence>